<gene>
    <name evidence="3" type="primary">dyf-5</name>
    <name evidence="3" type="ORF">CGCSCA2_v012150</name>
</gene>
<proteinExistence type="predicted"/>
<dbReference type="GO" id="GO:0005524">
    <property type="term" value="F:ATP binding"/>
    <property type="evidence" value="ECO:0007669"/>
    <property type="project" value="InterPro"/>
</dbReference>
<dbReference type="InterPro" id="IPR000719">
    <property type="entry name" value="Prot_kinase_dom"/>
</dbReference>
<reference evidence="3" key="1">
    <citation type="submission" date="2019-06" db="EMBL/GenBank/DDBJ databases">
        <authorList>
            <person name="Gan P."/>
            <person name="Shirasu K."/>
        </authorList>
    </citation>
    <scope>NUCLEOTIDE SEQUENCE [LARGE SCALE GENOMIC DNA]</scope>
    <source>
        <strain evidence="3">CAD2</strain>
    </source>
</reference>
<accession>A0A9P5BWX7</accession>
<evidence type="ECO:0000313" key="4">
    <source>
        <dbReference type="Proteomes" id="UP000711996"/>
    </source>
</evidence>
<dbReference type="PROSITE" id="PS50011">
    <property type="entry name" value="PROTEIN_KINASE_DOM"/>
    <property type="match status" value="1"/>
</dbReference>
<dbReference type="EMBL" id="QPMT01000052">
    <property type="protein sequence ID" value="KAF4848823.1"/>
    <property type="molecule type" value="Genomic_DNA"/>
</dbReference>
<dbReference type="OrthoDB" id="4850778at2759"/>
<sequence>MAHGNGKASRGRGIDLAARIAEACETSKYDCLSKFLPHGRIDDLVTETSITKTLRNGIRPNQRDEPGNLALARNILHNDAKTLFGIALLVGLRGHDLIEGMQQILDARFSDKDLPTTEEFWKSKSLLASQSLTESTSSDDEWTYQVWTPPRVQSFVDSVQWIFLAPRFSVDEPNHDLHPRHVLPFIELVAEYDSGAFGKVTAYKVHPSHLVDSNGQLQLHSVVAVKKIHDVRKSRQKIVTSWEKEAAILQQMNQLNQPHIVRFLTAFRHGTPGNEGHFLMLEWAKGGNLRNLWKTLRRPSLTSGLVKETVHQVLGLAEAIKKAHYPESGPNFRHGDLKPENILWFGDDAIDSLKIGDWGLAKQHHLLTELRSKSTTTKDGTRAYEPPEEFVTHEQNLLNPNTMGKKKSRLYDMWAFGCITLEFLIWLVYGIDQLEKFNRILRLSNLDAPRFYQVDYVRGQPVAKVHDVVIRWMNHMAEDPIFAPGQTALGNLLEVVRNRLLVVKLPQRLGTSMDLSQDASVPQQPLRIPSISSKMIVSPTPEAEPQTSILPGLPIVVIDAPGVDPAEEKKTIRQPEPKAQSPAGWERARANQLHDLMLLISGEDEEESYWFTGLPNPDHGPEIKESDQIVQKSKQDAEAFRAKMSKDPSSILSQINQVGPSV</sequence>
<comment type="caution">
    <text evidence="3">The sequence shown here is derived from an EMBL/GenBank/DDBJ whole genome shotgun (WGS) entry which is preliminary data.</text>
</comment>
<name>A0A9P5BWX7_COLSI</name>
<dbReference type="Gene3D" id="1.10.510.10">
    <property type="entry name" value="Transferase(Phosphotransferase) domain 1"/>
    <property type="match status" value="1"/>
</dbReference>
<dbReference type="Proteomes" id="UP000711996">
    <property type="component" value="Unassembled WGS sequence"/>
</dbReference>
<keyword evidence="3" id="KW-0808">Transferase</keyword>
<feature type="compositionally biased region" description="Polar residues" evidence="1">
    <location>
        <begin position="647"/>
        <end position="662"/>
    </location>
</feature>
<dbReference type="SMART" id="SM00220">
    <property type="entry name" value="S_TKc"/>
    <property type="match status" value="1"/>
</dbReference>
<dbReference type="Gene3D" id="3.30.200.20">
    <property type="entry name" value="Phosphorylase Kinase, domain 1"/>
    <property type="match status" value="1"/>
</dbReference>
<keyword evidence="3" id="KW-0418">Kinase</keyword>
<dbReference type="GO" id="GO:0004674">
    <property type="term" value="F:protein serine/threonine kinase activity"/>
    <property type="evidence" value="ECO:0007669"/>
    <property type="project" value="TreeGrafter"/>
</dbReference>
<evidence type="ECO:0000259" key="2">
    <source>
        <dbReference type="PROSITE" id="PS50011"/>
    </source>
</evidence>
<feature type="domain" description="Protein kinase" evidence="2">
    <location>
        <begin position="186"/>
        <end position="521"/>
    </location>
</feature>
<dbReference type="PANTHER" id="PTHR24359">
    <property type="entry name" value="SERINE/THREONINE-PROTEIN KINASE SBK1"/>
    <property type="match status" value="1"/>
</dbReference>
<dbReference type="SUPFAM" id="SSF56112">
    <property type="entry name" value="Protein kinase-like (PK-like)"/>
    <property type="match status" value="1"/>
</dbReference>
<dbReference type="InterPro" id="IPR011009">
    <property type="entry name" value="Kinase-like_dom_sf"/>
</dbReference>
<dbReference type="CDD" id="cd00180">
    <property type="entry name" value="PKc"/>
    <property type="match status" value="1"/>
</dbReference>
<dbReference type="Pfam" id="PF00069">
    <property type="entry name" value="Pkinase"/>
    <property type="match status" value="1"/>
</dbReference>
<organism evidence="3 4">
    <name type="scientific">Colletotrichum siamense</name>
    <name type="common">Anthracnose fungus</name>
    <dbReference type="NCBI Taxonomy" id="690259"/>
    <lineage>
        <taxon>Eukaryota</taxon>
        <taxon>Fungi</taxon>
        <taxon>Dikarya</taxon>
        <taxon>Ascomycota</taxon>
        <taxon>Pezizomycotina</taxon>
        <taxon>Sordariomycetes</taxon>
        <taxon>Hypocreomycetidae</taxon>
        <taxon>Glomerellales</taxon>
        <taxon>Glomerellaceae</taxon>
        <taxon>Colletotrichum</taxon>
        <taxon>Colletotrichum gloeosporioides species complex</taxon>
    </lineage>
</organism>
<dbReference type="AlphaFoldDB" id="A0A9P5BWX7"/>
<evidence type="ECO:0000256" key="1">
    <source>
        <dbReference type="SAM" id="MobiDB-lite"/>
    </source>
</evidence>
<evidence type="ECO:0000313" key="3">
    <source>
        <dbReference type="EMBL" id="KAF4848823.1"/>
    </source>
</evidence>
<keyword evidence="4" id="KW-1185">Reference proteome</keyword>
<feature type="region of interest" description="Disordered" evidence="1">
    <location>
        <begin position="643"/>
        <end position="662"/>
    </location>
</feature>
<protein>
    <submittedName>
        <fullName evidence="3">Serine/threonine-protein kinase dyf-5</fullName>
    </submittedName>
</protein>
<dbReference type="PANTHER" id="PTHR24359:SF1">
    <property type="entry name" value="INHIBITOR OF NUCLEAR FACTOR KAPPA-B KINASE EPSILON SUBUNIT HOMOLOG 1-RELATED"/>
    <property type="match status" value="1"/>
</dbReference>